<reference evidence="9" key="2">
    <citation type="submission" date="2024-02" db="EMBL/GenBank/DDBJ databases">
        <title>Comparative genomics of Cryptococcus and Kwoniella reveals pathogenesis evolution and contrasting modes of karyotype evolution via chromosome fusion or intercentromeric recombination.</title>
        <authorList>
            <person name="Coelho M.A."/>
            <person name="David-Palma M."/>
            <person name="Shea T."/>
            <person name="Bowers K."/>
            <person name="McGinley-Smith S."/>
            <person name="Mohammad A.W."/>
            <person name="Gnirke A."/>
            <person name="Yurkov A.M."/>
            <person name="Nowrousian M."/>
            <person name="Sun S."/>
            <person name="Cuomo C.A."/>
            <person name="Heitman J."/>
        </authorList>
    </citation>
    <scope>NUCLEOTIDE SEQUENCE</scope>
    <source>
        <strain evidence="9">CBS 10117</strain>
    </source>
</reference>
<evidence type="ECO:0000256" key="5">
    <source>
        <dbReference type="ARBA" id="ARBA00023163"/>
    </source>
</evidence>
<feature type="domain" description="BSD" evidence="8">
    <location>
        <begin position="283"/>
        <end position="334"/>
    </location>
</feature>
<evidence type="ECO:0000259" key="8">
    <source>
        <dbReference type="PROSITE" id="PS50858"/>
    </source>
</evidence>
<organism evidence="9 10">
    <name type="scientific">Kwoniella dejecticola CBS 10117</name>
    <dbReference type="NCBI Taxonomy" id="1296121"/>
    <lineage>
        <taxon>Eukaryota</taxon>
        <taxon>Fungi</taxon>
        <taxon>Dikarya</taxon>
        <taxon>Basidiomycota</taxon>
        <taxon>Agaricomycotina</taxon>
        <taxon>Tremellomycetes</taxon>
        <taxon>Tremellales</taxon>
        <taxon>Cryptococcaceae</taxon>
        <taxon>Kwoniella</taxon>
    </lineage>
</organism>
<evidence type="ECO:0000256" key="6">
    <source>
        <dbReference type="ARBA" id="ARBA00023242"/>
    </source>
</evidence>
<evidence type="ECO:0000313" key="9">
    <source>
        <dbReference type="EMBL" id="WWC61991.1"/>
    </source>
</evidence>
<proteinExistence type="inferred from homology"/>
<keyword evidence="4" id="KW-0805">Transcription regulation</keyword>
<dbReference type="Gene3D" id="6.10.140.1200">
    <property type="match status" value="1"/>
</dbReference>
<dbReference type="KEGG" id="kdj:28968144"/>
<dbReference type="GO" id="GO:0006351">
    <property type="term" value="P:DNA-templated transcription"/>
    <property type="evidence" value="ECO:0007669"/>
    <property type="project" value="InterPro"/>
</dbReference>
<dbReference type="SUPFAM" id="SSF50729">
    <property type="entry name" value="PH domain-like"/>
    <property type="match status" value="1"/>
</dbReference>
<keyword evidence="10" id="KW-1185">Reference proteome</keyword>
<feature type="compositionally biased region" description="Low complexity" evidence="7">
    <location>
        <begin position="111"/>
        <end position="132"/>
    </location>
</feature>
<feature type="domain" description="BSD" evidence="8">
    <location>
        <begin position="188"/>
        <end position="232"/>
    </location>
</feature>
<dbReference type="Proteomes" id="UP000078595">
    <property type="component" value="Chromosome 5"/>
</dbReference>
<keyword evidence="3" id="KW-0677">Repeat</keyword>
<evidence type="ECO:0000256" key="1">
    <source>
        <dbReference type="ARBA" id="ARBA00004123"/>
    </source>
</evidence>
<dbReference type="SMART" id="SM00751">
    <property type="entry name" value="BSD"/>
    <property type="match status" value="2"/>
</dbReference>
<evidence type="ECO:0000256" key="3">
    <source>
        <dbReference type="ARBA" id="ARBA00022737"/>
    </source>
</evidence>
<dbReference type="RefSeq" id="XP_065825057.1">
    <property type="nucleotide sequence ID" value="XM_065968985.1"/>
</dbReference>
<reference evidence="9" key="1">
    <citation type="submission" date="2013-07" db="EMBL/GenBank/DDBJ databases">
        <authorList>
            <consortium name="The Broad Institute Genome Sequencing Platform"/>
            <person name="Cuomo C."/>
            <person name="Litvintseva A."/>
            <person name="Chen Y."/>
            <person name="Heitman J."/>
            <person name="Sun S."/>
            <person name="Springer D."/>
            <person name="Dromer F."/>
            <person name="Young S.K."/>
            <person name="Zeng Q."/>
            <person name="Gargeya S."/>
            <person name="Fitzgerald M."/>
            <person name="Abouelleil A."/>
            <person name="Alvarado L."/>
            <person name="Berlin A.M."/>
            <person name="Chapman S.B."/>
            <person name="Dewar J."/>
            <person name="Goldberg J."/>
            <person name="Griggs A."/>
            <person name="Gujja S."/>
            <person name="Hansen M."/>
            <person name="Howarth C."/>
            <person name="Imamovic A."/>
            <person name="Larimer J."/>
            <person name="McCowan C."/>
            <person name="Murphy C."/>
            <person name="Pearson M."/>
            <person name="Priest M."/>
            <person name="Roberts A."/>
            <person name="Saif S."/>
            <person name="Shea T."/>
            <person name="Sykes S."/>
            <person name="Wortman J."/>
            <person name="Nusbaum C."/>
            <person name="Birren B."/>
        </authorList>
    </citation>
    <scope>NUCLEOTIDE SEQUENCE</scope>
    <source>
        <strain evidence="9">CBS 10117</strain>
    </source>
</reference>
<evidence type="ECO:0000256" key="7">
    <source>
        <dbReference type="SAM" id="MobiDB-lite"/>
    </source>
</evidence>
<dbReference type="InterPro" id="IPR027079">
    <property type="entry name" value="Tfb1/GTF2H1"/>
</dbReference>
<dbReference type="Gene3D" id="2.30.29.30">
    <property type="entry name" value="Pleckstrin-homology domain (PH domain)/Phosphotyrosine-binding domain (PTB)"/>
    <property type="match status" value="1"/>
</dbReference>
<dbReference type="InterPro" id="IPR005607">
    <property type="entry name" value="BSD_dom"/>
</dbReference>
<feature type="region of interest" description="Disordered" evidence="7">
    <location>
        <begin position="105"/>
        <end position="149"/>
    </location>
</feature>
<feature type="region of interest" description="Disordered" evidence="7">
    <location>
        <begin position="165"/>
        <end position="198"/>
    </location>
</feature>
<accession>A0AAJ8KQR1</accession>
<dbReference type="InterPro" id="IPR013876">
    <property type="entry name" value="TFIIH_BTF_p62_N"/>
</dbReference>
<sequence length="678" mass="74149">MAGETSSVRRFDVDFKKTPGTLSVTSTHIAWVPKEAGAMDRQNQAMERAINMLASKAGSKAVSLKVLFRDDIPSGGLHLTFSNLSTREEDRKAVQDILIPFVAANKNPQGASNPTSNAVSSSSSANANGSSSTNQIVPPSTSAAQAVLQAKGKRKLDDVAAEDVAGGSGIASPGTPGTSSPGGGGTTLSPAARAQRKREYKLRQKVLEKNPTLRMLHRELVIGKQITEEEFWDGREALIQAEEMAYAQKPGRASRLLDDRFDLDAGRKGKGTGGTGVGIKQNDNGPIILKLSKELTREIFEEFPVVQDAYAKYVPGISETEFWSRYFTSQLWERHRASVRKSAVDESTRKKDDIFDQYLEEPDWNIQPRQTLPDDVERFLDLAATEEDHGESITVRDVTMQAGRERSALPLIRRFNDHSKKLLRANDANRDQSMLTDSLYGSGIDLYNEIDLADLHGPAQDNTITLDVQEAGDMADKHGQEGAGGVLPGKSDEEIRSIASKSTAILSNFEPDFQAVCLPNPGFHLLNPDGTPSEQVNPAHEAFSEQRDAQAAAYYVIKDLHTRANAEVAINSPFPEQLHEQMRSCHNAATEFLRQYWSAILPSQSQSGTLGHSSVQAKENKAIKMAGYLKLTENKVKAIIETSVIMGFDPERVRKAMAPTVGAVKVALAREAKRRKKA</sequence>
<evidence type="ECO:0000313" key="10">
    <source>
        <dbReference type="Proteomes" id="UP000078595"/>
    </source>
</evidence>
<comment type="subcellular location">
    <subcellularLocation>
        <location evidence="1">Nucleus</location>
    </subcellularLocation>
</comment>
<dbReference type="Pfam" id="PF08567">
    <property type="entry name" value="PH_TFIIH"/>
    <property type="match status" value="1"/>
</dbReference>
<evidence type="ECO:0000256" key="2">
    <source>
        <dbReference type="ARBA" id="ARBA00009448"/>
    </source>
</evidence>
<dbReference type="AlphaFoldDB" id="A0AAJ8KQR1"/>
<dbReference type="PANTHER" id="PTHR12856">
    <property type="entry name" value="TRANSCRIPTION INITIATION FACTOR IIH-RELATED"/>
    <property type="match status" value="1"/>
</dbReference>
<keyword evidence="5" id="KW-0804">Transcription</keyword>
<feature type="compositionally biased region" description="Polar residues" evidence="7">
    <location>
        <begin position="133"/>
        <end position="144"/>
    </location>
</feature>
<name>A0AAJ8KQR1_9TREE</name>
<dbReference type="GO" id="GO:0006289">
    <property type="term" value="P:nucleotide-excision repair"/>
    <property type="evidence" value="ECO:0007669"/>
    <property type="project" value="InterPro"/>
</dbReference>
<dbReference type="Pfam" id="PF03909">
    <property type="entry name" value="BSD"/>
    <property type="match status" value="1"/>
</dbReference>
<gene>
    <name evidence="9" type="ORF">I303_104578</name>
</gene>
<dbReference type="GO" id="GO:0000439">
    <property type="term" value="C:transcription factor TFIIH core complex"/>
    <property type="evidence" value="ECO:0007669"/>
    <property type="project" value="InterPro"/>
</dbReference>
<protein>
    <recommendedName>
        <fullName evidence="8">BSD domain-containing protein</fullName>
    </recommendedName>
</protein>
<feature type="compositionally biased region" description="Low complexity" evidence="7">
    <location>
        <begin position="170"/>
        <end position="179"/>
    </location>
</feature>
<evidence type="ECO:0000256" key="4">
    <source>
        <dbReference type="ARBA" id="ARBA00023015"/>
    </source>
</evidence>
<comment type="similarity">
    <text evidence="2">Belongs to the TFB1 family.</text>
</comment>
<dbReference type="InterPro" id="IPR011993">
    <property type="entry name" value="PH-like_dom_sf"/>
</dbReference>
<dbReference type="GeneID" id="28968144"/>
<dbReference type="PROSITE" id="PS50858">
    <property type="entry name" value="BSD"/>
    <property type="match status" value="2"/>
</dbReference>
<dbReference type="EMBL" id="CP144534">
    <property type="protein sequence ID" value="WWC61991.1"/>
    <property type="molecule type" value="Genomic_DNA"/>
</dbReference>
<dbReference type="InterPro" id="IPR035925">
    <property type="entry name" value="BSD_dom_sf"/>
</dbReference>
<dbReference type="SUPFAM" id="SSF140383">
    <property type="entry name" value="BSD domain-like"/>
    <property type="match status" value="1"/>
</dbReference>
<keyword evidence="6" id="KW-0539">Nucleus</keyword>